<dbReference type="Gene3D" id="1.10.530.10">
    <property type="match status" value="1"/>
</dbReference>
<dbReference type="InterPro" id="IPR019799">
    <property type="entry name" value="Glyco_hydro_22_CS"/>
</dbReference>
<feature type="chain" id="PRO_5007905083" description="lysozyme" evidence="8">
    <location>
        <begin position="19"/>
        <end position="186"/>
    </location>
</feature>
<dbReference type="PANTHER" id="PTHR11407:SF63">
    <property type="entry name" value="LYSOZYME C"/>
    <property type="match status" value="1"/>
</dbReference>
<dbReference type="SMART" id="SM00263">
    <property type="entry name" value="LYZ1"/>
    <property type="match status" value="1"/>
</dbReference>
<feature type="signal peptide" evidence="8">
    <location>
        <begin position="1"/>
        <end position="18"/>
    </location>
</feature>
<accession>A0A170ZLD1</accession>
<evidence type="ECO:0000256" key="5">
    <source>
        <dbReference type="ARBA" id="ARBA00023157"/>
    </source>
</evidence>
<dbReference type="GO" id="GO:0031640">
    <property type="term" value="P:killing of cells of another organism"/>
    <property type="evidence" value="ECO:0007669"/>
    <property type="project" value="UniProtKB-KW"/>
</dbReference>
<keyword evidence="6" id="KW-0326">Glycosidase</keyword>
<name>A0A170ZLD1_TRIIF</name>
<protein>
    <recommendedName>
        <fullName evidence="3">lysozyme</fullName>
        <ecNumber evidence="3">3.2.1.17</ecNumber>
    </recommendedName>
</protein>
<sequence>KCITVLYFVSSVVVLCWAKVYERCELARELLEKHHAPQNQLSTWVCIVEHESQYNTSAVGRLGEGSDHGLFQISSIYWCSPPGYSCAISCDSLEDDDITDDWRCAKRIYRQHNVLAGDGFTAWAVYRPHCSGNTEKYLKGCFNESSVNENGENDIQVDLKNSANRKQFLKNRLSQLYYNCCKSYNF</sequence>
<feature type="domain" description="Glycosyl hydrolases family 22 (GH22)" evidence="9">
    <location>
        <begin position="86"/>
        <end position="104"/>
    </location>
</feature>
<evidence type="ECO:0000256" key="3">
    <source>
        <dbReference type="ARBA" id="ARBA00012732"/>
    </source>
</evidence>
<evidence type="ECO:0000256" key="7">
    <source>
        <dbReference type="RuleBase" id="RU004440"/>
    </source>
</evidence>
<dbReference type="FunFam" id="1.10.530.10:FF:000001">
    <property type="entry name" value="Lysozyme C"/>
    <property type="match status" value="1"/>
</dbReference>
<evidence type="ECO:0000256" key="2">
    <source>
        <dbReference type="ARBA" id="ARBA00010859"/>
    </source>
</evidence>
<dbReference type="InterPro" id="IPR023346">
    <property type="entry name" value="Lysozyme-like_dom_sf"/>
</dbReference>
<evidence type="ECO:0000256" key="8">
    <source>
        <dbReference type="SAM" id="SignalP"/>
    </source>
</evidence>
<dbReference type="Pfam" id="PF00062">
    <property type="entry name" value="Lys"/>
    <property type="match status" value="1"/>
</dbReference>
<dbReference type="GO" id="GO:0042742">
    <property type="term" value="P:defense response to bacterium"/>
    <property type="evidence" value="ECO:0007669"/>
    <property type="project" value="UniProtKB-KW"/>
</dbReference>
<dbReference type="PRINTS" id="PR00135">
    <property type="entry name" value="LYZLACT"/>
</dbReference>
<comment type="similarity">
    <text evidence="2 7">Belongs to the glycosyl hydrolase 22 family.</text>
</comment>
<proteinExistence type="inferred from homology"/>
<evidence type="ECO:0000256" key="1">
    <source>
        <dbReference type="ARBA" id="ARBA00000632"/>
    </source>
</evidence>
<dbReference type="InterPro" id="IPR001916">
    <property type="entry name" value="Glyco_hydro_22"/>
</dbReference>
<evidence type="ECO:0000313" key="10">
    <source>
        <dbReference type="EMBL" id="JAS01115.1"/>
    </source>
</evidence>
<dbReference type="PANTHER" id="PTHR11407">
    <property type="entry name" value="LYSOZYME C"/>
    <property type="match status" value="1"/>
</dbReference>
<reference evidence="10" key="2">
    <citation type="journal article" date="2017" name="J. Med. Entomol.">
        <title>Transcriptome Analysis of the Triatoma infestans (Hemiptera: Reduviidae) Integument.</title>
        <authorList>
            <person name="Calderon-Fernandez G.M."/>
            <person name="Moriconi D.E."/>
            <person name="Dulbecco A.B."/>
            <person name="Juarez M.P."/>
        </authorList>
    </citation>
    <scope>NUCLEOTIDE SEQUENCE</scope>
    <source>
        <strain evidence="10">Int1</strain>
        <tissue evidence="10">Integument</tissue>
    </source>
</reference>
<feature type="non-terminal residue" evidence="10">
    <location>
        <position position="1"/>
    </location>
</feature>
<evidence type="ECO:0000256" key="4">
    <source>
        <dbReference type="ARBA" id="ARBA00022638"/>
    </source>
</evidence>
<comment type="catalytic activity">
    <reaction evidence="1">
        <text>Hydrolysis of (1-&gt;4)-beta-linkages between N-acetylmuramic acid and N-acetyl-D-glucosamine residues in a peptidoglycan and between N-acetyl-D-glucosamine residues in chitodextrins.</text>
        <dbReference type="EC" id="3.2.1.17"/>
    </reaction>
</comment>
<dbReference type="AlphaFoldDB" id="A0A170ZLD1"/>
<dbReference type="SUPFAM" id="SSF53955">
    <property type="entry name" value="Lysozyme-like"/>
    <property type="match status" value="1"/>
</dbReference>
<keyword evidence="5" id="KW-1015">Disulfide bond</keyword>
<evidence type="ECO:0000259" key="9">
    <source>
        <dbReference type="PROSITE" id="PS00128"/>
    </source>
</evidence>
<dbReference type="CDD" id="cd16899">
    <property type="entry name" value="LYZ_C_invert"/>
    <property type="match status" value="1"/>
</dbReference>
<keyword evidence="4" id="KW-0081">Bacteriolytic enzyme</keyword>
<reference evidence="10" key="1">
    <citation type="submission" date="2016-04" db="EMBL/GenBank/DDBJ databases">
        <authorList>
            <person name="Calderon-Fernandez G.M.Sr."/>
        </authorList>
    </citation>
    <scope>NUCLEOTIDE SEQUENCE</scope>
    <source>
        <strain evidence="10">Int1</strain>
        <tissue evidence="10">Integument</tissue>
    </source>
</reference>
<dbReference type="PROSITE" id="PS00128">
    <property type="entry name" value="GLYCOSYL_HYDROL_F22_1"/>
    <property type="match status" value="1"/>
</dbReference>
<dbReference type="EMBL" id="GEMB01002064">
    <property type="protein sequence ID" value="JAS01115.1"/>
    <property type="molecule type" value="Transcribed_RNA"/>
</dbReference>
<dbReference type="EC" id="3.2.1.17" evidence="3"/>
<keyword evidence="8" id="KW-0732">Signal</keyword>
<keyword evidence="6" id="KW-0378">Hydrolase</keyword>
<keyword evidence="4" id="KW-0929">Antimicrobial</keyword>
<dbReference type="PROSITE" id="PS51348">
    <property type="entry name" value="GLYCOSYL_HYDROL_F22_2"/>
    <property type="match status" value="1"/>
</dbReference>
<evidence type="ECO:0000256" key="6">
    <source>
        <dbReference type="ARBA" id="ARBA00023295"/>
    </source>
</evidence>
<dbReference type="GO" id="GO:0003796">
    <property type="term" value="F:lysozyme activity"/>
    <property type="evidence" value="ECO:0007669"/>
    <property type="project" value="UniProtKB-EC"/>
</dbReference>
<organism evidence="10">
    <name type="scientific">Triatoma infestans</name>
    <name type="common">Assassin bug</name>
    <dbReference type="NCBI Taxonomy" id="30076"/>
    <lineage>
        <taxon>Eukaryota</taxon>
        <taxon>Metazoa</taxon>
        <taxon>Ecdysozoa</taxon>
        <taxon>Arthropoda</taxon>
        <taxon>Hexapoda</taxon>
        <taxon>Insecta</taxon>
        <taxon>Pterygota</taxon>
        <taxon>Neoptera</taxon>
        <taxon>Paraneoptera</taxon>
        <taxon>Hemiptera</taxon>
        <taxon>Heteroptera</taxon>
        <taxon>Panheteroptera</taxon>
        <taxon>Cimicomorpha</taxon>
        <taxon>Reduviidae</taxon>
        <taxon>Triatominae</taxon>
        <taxon>Triatoma</taxon>
    </lineage>
</organism>